<proteinExistence type="predicted"/>
<protein>
    <submittedName>
        <fullName evidence="2">Uncharacterized protein</fullName>
    </submittedName>
</protein>
<feature type="region of interest" description="Disordered" evidence="1">
    <location>
        <begin position="1"/>
        <end position="40"/>
    </location>
</feature>
<evidence type="ECO:0000256" key="1">
    <source>
        <dbReference type="SAM" id="MobiDB-lite"/>
    </source>
</evidence>
<sequence>MLNPEGEIMAPPLGSKRELPSDSLDTGSRVSKPTTTTYRPSHITRAKALISITNSNCSTRSNLIENVLSEAHGSTSKLDDDTGMEDETESIISTEEFPLLRKESAIEIKISIASPISHGDDDKKNGTAPLMAAIKGLLDLTNDYLQKLEERHPGIGADFLAMLADTDSRAMRAPQGKSKEDRRVMIRLGPEHKARKAGVFELRQKIKELVSENPLLERQEKWTTFIIGPIPKRVRCLDGMQDPIEGLLQEELATNDKPHGNILICVPEAKANKFPSRLRIFGEVVSIQRIRQRQQVL</sequence>
<dbReference type="AlphaFoldDB" id="A0A2S4Q0L1"/>
<reference evidence="2 3" key="1">
    <citation type="submission" date="2017-10" db="EMBL/GenBank/DDBJ databases">
        <title>Development of genomic resources for the powdery mildew, Erysiphe pulchra.</title>
        <authorList>
            <person name="Wadl P.A."/>
            <person name="Mack B.M."/>
            <person name="Moore G."/>
            <person name="Beltz S.B."/>
        </authorList>
    </citation>
    <scope>NUCLEOTIDE SEQUENCE [LARGE SCALE GENOMIC DNA]</scope>
    <source>
        <strain evidence="2">Cflorida</strain>
    </source>
</reference>
<evidence type="ECO:0000313" key="2">
    <source>
        <dbReference type="EMBL" id="POS87820.1"/>
    </source>
</evidence>
<comment type="caution">
    <text evidence="2">The sequence shown here is derived from an EMBL/GenBank/DDBJ whole genome shotgun (WGS) entry which is preliminary data.</text>
</comment>
<accession>A0A2S4Q0L1</accession>
<name>A0A2S4Q0L1_9PEZI</name>
<keyword evidence="3" id="KW-1185">Reference proteome</keyword>
<dbReference type="EMBL" id="PEDP01000065">
    <property type="protein sequence ID" value="POS87820.1"/>
    <property type="molecule type" value="Genomic_DNA"/>
</dbReference>
<gene>
    <name evidence="2" type="ORF">EPUL_000750</name>
</gene>
<feature type="compositionally biased region" description="Polar residues" evidence="1">
    <location>
        <begin position="23"/>
        <end position="39"/>
    </location>
</feature>
<organism evidence="2 3">
    <name type="scientific">Erysiphe pulchra</name>
    <dbReference type="NCBI Taxonomy" id="225359"/>
    <lineage>
        <taxon>Eukaryota</taxon>
        <taxon>Fungi</taxon>
        <taxon>Dikarya</taxon>
        <taxon>Ascomycota</taxon>
        <taxon>Pezizomycotina</taxon>
        <taxon>Leotiomycetes</taxon>
        <taxon>Erysiphales</taxon>
        <taxon>Erysiphaceae</taxon>
        <taxon>Erysiphe</taxon>
    </lineage>
</organism>
<dbReference type="Proteomes" id="UP000237438">
    <property type="component" value="Unassembled WGS sequence"/>
</dbReference>
<feature type="non-terminal residue" evidence="2">
    <location>
        <position position="297"/>
    </location>
</feature>
<evidence type="ECO:0000313" key="3">
    <source>
        <dbReference type="Proteomes" id="UP000237438"/>
    </source>
</evidence>